<keyword evidence="1" id="KW-0472">Membrane</keyword>
<dbReference type="AlphaFoldDB" id="A0A919JS14"/>
<feature type="transmembrane region" description="Helical" evidence="1">
    <location>
        <begin position="112"/>
        <end position="130"/>
    </location>
</feature>
<evidence type="ECO:0000313" key="2">
    <source>
        <dbReference type="EMBL" id="GIE54211.1"/>
    </source>
</evidence>
<protein>
    <recommendedName>
        <fullName evidence="4">DUF4345 domain-containing protein</fullName>
    </recommendedName>
</protein>
<dbReference type="EMBL" id="BOMQ01000097">
    <property type="protein sequence ID" value="GIE54211.1"/>
    <property type="molecule type" value="Genomic_DNA"/>
</dbReference>
<comment type="caution">
    <text evidence="2">The sequence shown here is derived from an EMBL/GenBank/DDBJ whole genome shotgun (WGS) entry which is preliminary data.</text>
</comment>
<sequence length="142" mass="15091">MTATLRRTLLLLQAATALYVGVWAAAAPDSWWRSFPGAGHHWLPALGAYNEHLARDVGALYLALALVTLGAAARPADDFLVRLTAAAWLVFSVPHLAYHLGHLGHYPLADRWGNVLSLGLVTLVPAVLLAPRRAGRGASVSG</sequence>
<keyword evidence="1" id="KW-1133">Transmembrane helix</keyword>
<dbReference type="RefSeq" id="WP_203776788.1">
    <property type="nucleotide sequence ID" value="NZ_BAAAYJ010000084.1"/>
</dbReference>
<accession>A0A919JS14</accession>
<evidence type="ECO:0000313" key="3">
    <source>
        <dbReference type="Proteomes" id="UP000647172"/>
    </source>
</evidence>
<keyword evidence="3" id="KW-1185">Reference proteome</keyword>
<evidence type="ECO:0000256" key="1">
    <source>
        <dbReference type="SAM" id="Phobius"/>
    </source>
</evidence>
<dbReference type="Proteomes" id="UP000647172">
    <property type="component" value="Unassembled WGS sequence"/>
</dbReference>
<proteinExistence type="predicted"/>
<keyword evidence="1" id="KW-0812">Transmembrane</keyword>
<feature type="transmembrane region" description="Helical" evidence="1">
    <location>
        <begin position="53"/>
        <end position="72"/>
    </location>
</feature>
<evidence type="ECO:0008006" key="4">
    <source>
        <dbReference type="Google" id="ProtNLM"/>
    </source>
</evidence>
<gene>
    <name evidence="2" type="ORF">Ani05nite_77450</name>
</gene>
<organism evidence="2 3">
    <name type="scientific">Actinoplanes nipponensis</name>
    <dbReference type="NCBI Taxonomy" id="135950"/>
    <lineage>
        <taxon>Bacteria</taxon>
        <taxon>Bacillati</taxon>
        <taxon>Actinomycetota</taxon>
        <taxon>Actinomycetes</taxon>
        <taxon>Micromonosporales</taxon>
        <taxon>Micromonosporaceae</taxon>
        <taxon>Actinoplanes</taxon>
    </lineage>
</organism>
<reference evidence="2" key="1">
    <citation type="submission" date="2021-01" db="EMBL/GenBank/DDBJ databases">
        <title>Whole genome shotgun sequence of Actinoplanes nipponensis NBRC 14063.</title>
        <authorList>
            <person name="Komaki H."/>
            <person name="Tamura T."/>
        </authorList>
    </citation>
    <scope>NUCLEOTIDE SEQUENCE</scope>
    <source>
        <strain evidence="2">NBRC 14063</strain>
    </source>
</reference>
<name>A0A919JS14_9ACTN</name>
<feature type="transmembrane region" description="Helical" evidence="1">
    <location>
        <begin position="79"/>
        <end position="100"/>
    </location>
</feature>